<dbReference type="Gene3D" id="3.40.50.300">
    <property type="entry name" value="P-loop containing nucleotide triphosphate hydrolases"/>
    <property type="match status" value="1"/>
</dbReference>
<name>A0A229VYY3_9BIFI</name>
<proteinExistence type="predicted"/>
<accession>A0A229VYY3</accession>
<dbReference type="Proteomes" id="UP000215433">
    <property type="component" value="Unassembled WGS sequence"/>
</dbReference>
<reference evidence="2 3" key="1">
    <citation type="submission" date="2017-05" db="EMBL/GenBank/DDBJ databases">
        <title>Bifidobacterium vansinderenii sp. nov.</title>
        <authorList>
            <person name="Lugli G.A."/>
            <person name="Duranti S."/>
            <person name="Mangifesta M."/>
        </authorList>
    </citation>
    <scope>NUCLEOTIDE SEQUENCE [LARGE SCALE GENOMIC DNA]</scope>
    <source>
        <strain evidence="2 3">Tam10B</strain>
    </source>
</reference>
<dbReference type="InterPro" id="IPR027417">
    <property type="entry name" value="P-loop_NTPase"/>
</dbReference>
<dbReference type="InterPro" id="IPR025159">
    <property type="entry name" value="AbiEi_N"/>
</dbReference>
<gene>
    <name evidence="2" type="ORF">Tam10B_0757</name>
</gene>
<evidence type="ECO:0000259" key="1">
    <source>
        <dbReference type="Pfam" id="PF13338"/>
    </source>
</evidence>
<dbReference type="SUPFAM" id="SSF52540">
    <property type="entry name" value="P-loop containing nucleoside triphosphate hydrolases"/>
    <property type="match status" value="1"/>
</dbReference>
<organism evidence="2 3">
    <name type="scientific">Bifidobacterium vansinderenii</name>
    <dbReference type="NCBI Taxonomy" id="1984871"/>
    <lineage>
        <taxon>Bacteria</taxon>
        <taxon>Bacillati</taxon>
        <taxon>Actinomycetota</taxon>
        <taxon>Actinomycetes</taxon>
        <taxon>Bifidobacteriales</taxon>
        <taxon>Bifidobacteriaceae</taxon>
        <taxon>Bifidobacterium</taxon>
    </lineage>
</organism>
<evidence type="ECO:0000313" key="3">
    <source>
        <dbReference type="Proteomes" id="UP000215433"/>
    </source>
</evidence>
<comment type="caution">
    <text evidence="2">The sequence shown here is derived from an EMBL/GenBank/DDBJ whole genome shotgun (WGS) entry which is preliminary data.</text>
</comment>
<dbReference type="EMBL" id="NEWD01000007">
    <property type="protein sequence ID" value="OXN00802.1"/>
    <property type="molecule type" value="Genomic_DNA"/>
</dbReference>
<feature type="domain" description="AbiEi antitoxin N-terminal" evidence="1">
    <location>
        <begin position="323"/>
        <end position="361"/>
    </location>
</feature>
<dbReference type="Pfam" id="PF13338">
    <property type="entry name" value="AbiEi_4"/>
    <property type="match status" value="1"/>
</dbReference>
<protein>
    <submittedName>
        <fullName evidence="2">AAA domain-containing protein</fullName>
    </submittedName>
</protein>
<evidence type="ECO:0000313" key="2">
    <source>
        <dbReference type="EMBL" id="OXN00802.1"/>
    </source>
</evidence>
<dbReference type="AlphaFoldDB" id="A0A229VYY3"/>
<keyword evidence="3" id="KW-1185">Reference proteome</keyword>
<dbReference type="Pfam" id="PF13481">
    <property type="entry name" value="AAA_25"/>
    <property type="match status" value="1"/>
</dbReference>
<sequence>MTVTFDHRMMTDQKQRDEPSENIFTTSDVAENAMTQKDIRDFLKQESCKASELMMMKFPPVKELVTGVIQTGLVLLVAAPKIGKSWLSLHLAYTAAIGGYAFGAIKVDERPVLYLALEDGFRRLQNRLHSLGVTDKGVPDNLEFTVRIPENMSLTEVVGQFLRSNRDKQPLIILDTLGKYKVLSPKRGGETDYERDYRLLGDLQEMVADCDGATMIVVHHTRKAESGDFLDSVSGTNGVAGAADAILKLDRKRGESKGTLQVTSRDGAEGDYLLEFGENGLWTLCGDSLEKAAEAAREYRQTSPVGDMMAEVIRVVNDHSEGVSPKDVAATLGIDDGKARLYLRRALDAGRIRQRKRGVYEPIPAE</sequence>